<dbReference type="PANTHER" id="PTHR13439">
    <property type="entry name" value="CT120 PROTEIN"/>
    <property type="match status" value="1"/>
</dbReference>
<evidence type="ECO:0000256" key="6">
    <source>
        <dbReference type="SAM" id="Phobius"/>
    </source>
</evidence>
<dbReference type="PROSITE" id="PS50922">
    <property type="entry name" value="TLC"/>
    <property type="match status" value="1"/>
</dbReference>
<feature type="transmembrane region" description="Helical" evidence="6">
    <location>
        <begin position="76"/>
        <end position="95"/>
    </location>
</feature>
<organism evidence="8 9">
    <name type="scientific">Baudoinia panamericana (strain UAMH 10762)</name>
    <name type="common">Angels' share fungus</name>
    <name type="synonym">Baudoinia compniacensis (strain UAMH 10762)</name>
    <dbReference type="NCBI Taxonomy" id="717646"/>
    <lineage>
        <taxon>Eukaryota</taxon>
        <taxon>Fungi</taxon>
        <taxon>Dikarya</taxon>
        <taxon>Ascomycota</taxon>
        <taxon>Pezizomycotina</taxon>
        <taxon>Dothideomycetes</taxon>
        <taxon>Dothideomycetidae</taxon>
        <taxon>Mycosphaerellales</taxon>
        <taxon>Teratosphaeriaceae</taxon>
        <taxon>Baudoinia</taxon>
    </lineage>
</organism>
<gene>
    <name evidence="8" type="ORF">BAUCODRAFT_62246</name>
</gene>
<dbReference type="GeneID" id="19115985"/>
<protein>
    <recommendedName>
        <fullName evidence="7">TLC domain-containing protein</fullName>
    </recommendedName>
</protein>
<evidence type="ECO:0000256" key="4">
    <source>
        <dbReference type="ARBA" id="ARBA00023136"/>
    </source>
</evidence>
<dbReference type="InterPro" id="IPR006634">
    <property type="entry name" value="TLC-dom"/>
</dbReference>
<dbReference type="InterPro" id="IPR050846">
    <property type="entry name" value="TLCD"/>
</dbReference>
<dbReference type="Proteomes" id="UP000011761">
    <property type="component" value="Unassembled WGS sequence"/>
</dbReference>
<keyword evidence="3 6" id="KW-1133">Transmembrane helix</keyword>
<dbReference type="Pfam" id="PF03798">
    <property type="entry name" value="TRAM_LAG1_CLN8"/>
    <property type="match status" value="1"/>
</dbReference>
<dbReference type="GO" id="GO:0055088">
    <property type="term" value="P:lipid homeostasis"/>
    <property type="evidence" value="ECO:0007669"/>
    <property type="project" value="TreeGrafter"/>
</dbReference>
<keyword evidence="4 5" id="KW-0472">Membrane</keyword>
<feature type="transmembrane region" description="Helical" evidence="6">
    <location>
        <begin position="36"/>
        <end position="55"/>
    </location>
</feature>
<dbReference type="OrthoDB" id="10266980at2759"/>
<dbReference type="AlphaFoldDB" id="M2MU57"/>
<dbReference type="SMART" id="SM00724">
    <property type="entry name" value="TLC"/>
    <property type="match status" value="1"/>
</dbReference>
<dbReference type="RefSeq" id="XP_007671641.1">
    <property type="nucleotide sequence ID" value="XM_007673451.1"/>
</dbReference>
<dbReference type="HOGENOM" id="CLU_034597_0_1_1"/>
<dbReference type="EMBL" id="KB445550">
    <property type="protein sequence ID" value="EMD00457.1"/>
    <property type="molecule type" value="Genomic_DNA"/>
</dbReference>
<name>M2MU57_BAUPA</name>
<sequence>MRDPFPIPPPPALVSAVKPLADSLSLSTLPIHAHEVIFAFAFYTFICTVVSPLLARTFCKQRYESFTKRTRVNWDVHTVSFFQACIIDAFSLYIILSDGERKAWRDPERYEDRIWSYSGMAGLCQSFALGYFLWDLVICAWRIDIFGWGMLAHAISAVSVFALGYRPFLCFYCPVFLLYELSSPFLNIHWFCDKLELTGSIYQAINGVFLVGTFFSSRLVWGLYNSYNVFHDFWIAYQAGHSSGVGLMGDDAAIRNSMSGDMSIYYEEARQQRAFMGEKVLPLWLPIVYLLSNLTLNLLNVYWFGKMIETIRKRFDPPFGTKGIGPDFVHYEPQEKIDQLHKEALGQPIQMDESIELQRGVYADGHKSVEVSGTTRRSARTRRKA</sequence>
<feature type="transmembrane region" description="Helical" evidence="6">
    <location>
        <begin position="115"/>
        <end position="134"/>
    </location>
</feature>
<evidence type="ECO:0000256" key="1">
    <source>
        <dbReference type="ARBA" id="ARBA00004141"/>
    </source>
</evidence>
<evidence type="ECO:0000256" key="5">
    <source>
        <dbReference type="PROSITE-ProRule" id="PRU00205"/>
    </source>
</evidence>
<dbReference type="PANTHER" id="PTHR13439:SF0">
    <property type="entry name" value="TOPOISOMERASE I DAMAGE AFFECTED PROTEIN 4"/>
    <property type="match status" value="1"/>
</dbReference>
<evidence type="ECO:0000313" key="8">
    <source>
        <dbReference type="EMBL" id="EMD00457.1"/>
    </source>
</evidence>
<dbReference type="eggNOG" id="KOG4561">
    <property type="taxonomic scope" value="Eukaryota"/>
</dbReference>
<dbReference type="GO" id="GO:0016020">
    <property type="term" value="C:membrane"/>
    <property type="evidence" value="ECO:0007669"/>
    <property type="project" value="UniProtKB-SubCell"/>
</dbReference>
<proteinExistence type="predicted"/>
<feature type="transmembrane region" description="Helical" evidence="6">
    <location>
        <begin position="283"/>
        <end position="304"/>
    </location>
</feature>
<evidence type="ECO:0000313" key="9">
    <source>
        <dbReference type="Proteomes" id="UP000011761"/>
    </source>
</evidence>
<feature type="transmembrane region" description="Helical" evidence="6">
    <location>
        <begin position="204"/>
        <end position="224"/>
    </location>
</feature>
<feature type="transmembrane region" description="Helical" evidence="6">
    <location>
        <begin position="171"/>
        <end position="192"/>
    </location>
</feature>
<keyword evidence="9" id="KW-1185">Reference proteome</keyword>
<evidence type="ECO:0000256" key="2">
    <source>
        <dbReference type="ARBA" id="ARBA00022692"/>
    </source>
</evidence>
<comment type="subcellular location">
    <subcellularLocation>
        <location evidence="1">Membrane</location>
        <topology evidence="1">Multi-pass membrane protein</topology>
    </subcellularLocation>
</comment>
<keyword evidence="2 5" id="KW-0812">Transmembrane</keyword>
<dbReference type="KEGG" id="bcom:BAUCODRAFT_62246"/>
<dbReference type="OMA" id="AQWYNGM"/>
<accession>M2MU57</accession>
<evidence type="ECO:0000259" key="7">
    <source>
        <dbReference type="PROSITE" id="PS50922"/>
    </source>
</evidence>
<feature type="domain" description="TLC" evidence="7">
    <location>
        <begin position="69"/>
        <end position="316"/>
    </location>
</feature>
<evidence type="ECO:0000256" key="3">
    <source>
        <dbReference type="ARBA" id="ARBA00022989"/>
    </source>
</evidence>
<dbReference type="GO" id="GO:0005783">
    <property type="term" value="C:endoplasmic reticulum"/>
    <property type="evidence" value="ECO:0007669"/>
    <property type="project" value="TreeGrafter"/>
</dbReference>
<feature type="transmembrane region" description="Helical" evidence="6">
    <location>
        <begin position="146"/>
        <end position="165"/>
    </location>
</feature>
<reference evidence="8 9" key="1">
    <citation type="journal article" date="2012" name="PLoS Pathog.">
        <title>Diverse lifestyles and strategies of plant pathogenesis encoded in the genomes of eighteen Dothideomycetes fungi.</title>
        <authorList>
            <person name="Ohm R.A."/>
            <person name="Feau N."/>
            <person name="Henrissat B."/>
            <person name="Schoch C.L."/>
            <person name="Horwitz B.A."/>
            <person name="Barry K.W."/>
            <person name="Condon B.J."/>
            <person name="Copeland A.C."/>
            <person name="Dhillon B."/>
            <person name="Glaser F."/>
            <person name="Hesse C.N."/>
            <person name="Kosti I."/>
            <person name="LaButti K."/>
            <person name="Lindquist E.A."/>
            <person name="Lucas S."/>
            <person name="Salamov A.A."/>
            <person name="Bradshaw R.E."/>
            <person name="Ciuffetti L."/>
            <person name="Hamelin R.C."/>
            <person name="Kema G.H.J."/>
            <person name="Lawrence C."/>
            <person name="Scott J.A."/>
            <person name="Spatafora J.W."/>
            <person name="Turgeon B.G."/>
            <person name="de Wit P.J.G.M."/>
            <person name="Zhong S."/>
            <person name="Goodwin S.B."/>
            <person name="Grigoriev I.V."/>
        </authorList>
    </citation>
    <scope>NUCLEOTIDE SEQUENCE [LARGE SCALE GENOMIC DNA]</scope>
    <source>
        <strain evidence="8 9">UAMH 10762</strain>
    </source>
</reference>